<evidence type="ECO:0000259" key="1">
    <source>
        <dbReference type="Pfam" id="PF00109"/>
    </source>
</evidence>
<reference evidence="2 3" key="1">
    <citation type="submission" date="2017-06" db="EMBL/GenBank/DDBJ databases">
        <title>Sequencing and comparative analysis of myxobacterial genomes.</title>
        <authorList>
            <person name="Rupp O."/>
            <person name="Goesmann A."/>
            <person name="Sogaard-Andersen L."/>
        </authorList>
    </citation>
    <scope>NUCLEOTIDE SEQUENCE [LARGE SCALE GENOMIC DNA]</scope>
    <source>
        <strain evidence="2 3">DSM 52655</strain>
    </source>
</reference>
<gene>
    <name evidence="2" type="ORF">CYFUS_006514</name>
</gene>
<dbReference type="Proteomes" id="UP000217257">
    <property type="component" value="Chromosome"/>
</dbReference>
<dbReference type="Pfam" id="PF00109">
    <property type="entry name" value="ketoacyl-synt"/>
    <property type="match status" value="1"/>
</dbReference>
<dbReference type="AlphaFoldDB" id="A0A250JC51"/>
<organism evidence="2 3">
    <name type="scientific">Cystobacter fuscus</name>
    <dbReference type="NCBI Taxonomy" id="43"/>
    <lineage>
        <taxon>Bacteria</taxon>
        <taxon>Pseudomonadati</taxon>
        <taxon>Myxococcota</taxon>
        <taxon>Myxococcia</taxon>
        <taxon>Myxococcales</taxon>
        <taxon>Cystobacterineae</taxon>
        <taxon>Archangiaceae</taxon>
        <taxon>Cystobacter</taxon>
    </lineage>
</organism>
<dbReference type="RefSeq" id="WP_232536948.1">
    <property type="nucleotide sequence ID" value="NZ_CP022098.1"/>
</dbReference>
<proteinExistence type="predicted"/>
<dbReference type="InterPro" id="IPR014030">
    <property type="entry name" value="Ketoacyl_synth_N"/>
</dbReference>
<dbReference type="KEGG" id="cfus:CYFUS_006514"/>
<accession>A0A250JC51</accession>
<dbReference type="GO" id="GO:0016746">
    <property type="term" value="F:acyltransferase activity"/>
    <property type="evidence" value="ECO:0007669"/>
    <property type="project" value="InterPro"/>
</dbReference>
<protein>
    <submittedName>
        <fullName evidence="2">3-oxoacyl-ACP synthase</fullName>
    </submittedName>
</protein>
<feature type="domain" description="Beta-ketoacyl synthase-like N-terminal" evidence="1">
    <location>
        <begin position="2"/>
        <end position="65"/>
    </location>
</feature>
<name>A0A250JC51_9BACT</name>
<evidence type="ECO:0000313" key="3">
    <source>
        <dbReference type="Proteomes" id="UP000217257"/>
    </source>
</evidence>
<dbReference type="EMBL" id="CP022098">
    <property type="protein sequence ID" value="ATB41052.1"/>
    <property type="molecule type" value="Genomic_DNA"/>
</dbReference>
<dbReference type="SUPFAM" id="SSF53901">
    <property type="entry name" value="Thiolase-like"/>
    <property type="match status" value="1"/>
</dbReference>
<dbReference type="Gene3D" id="3.40.47.10">
    <property type="match status" value="1"/>
</dbReference>
<evidence type="ECO:0000313" key="2">
    <source>
        <dbReference type="EMBL" id="ATB41052.1"/>
    </source>
</evidence>
<sequence length="205" mass="21931">MARAIEQLTEHKADLCVVGAVDSLLESTFLHALLAEGRLKTGQSSSGLIPGEGAAALVLERTEDALRRQAWPLAVVDAISLEQDAPHQPHAPIRAEGPTRALRTVLEVAGAGGIRRVMNDLNGERWRFLEWALAETRCLDGLPRGWQLWHPADCLGDVGAAFGLVAVALATRAFARGYHGDGKVLIAACSERGERAAMCLSAPTR</sequence>
<dbReference type="InterPro" id="IPR016039">
    <property type="entry name" value="Thiolase-like"/>
</dbReference>